<dbReference type="Pfam" id="PF10102">
    <property type="entry name" value="DUF2341"/>
    <property type="match status" value="1"/>
</dbReference>
<evidence type="ECO:0000313" key="4">
    <source>
        <dbReference type="EMBL" id="RKR82285.1"/>
    </source>
</evidence>
<proteinExistence type="predicted"/>
<feature type="domain" description="MBG" evidence="3">
    <location>
        <begin position="403"/>
        <end position="478"/>
    </location>
</feature>
<dbReference type="InterPro" id="IPR026341">
    <property type="entry name" value="T9SS_type_B"/>
</dbReference>
<dbReference type="InterPro" id="IPR041286">
    <property type="entry name" value="MBG_2"/>
</dbReference>
<keyword evidence="5" id="KW-1185">Reference proteome</keyword>
<name>A0A495IZY4_9SPHI</name>
<evidence type="ECO:0000259" key="1">
    <source>
        <dbReference type="Pfam" id="PF10102"/>
    </source>
</evidence>
<dbReference type="Gene3D" id="3.30.160.710">
    <property type="match status" value="5"/>
</dbReference>
<organism evidence="4 5">
    <name type="scientific">Mucilaginibacter gracilis</name>
    <dbReference type="NCBI Taxonomy" id="423350"/>
    <lineage>
        <taxon>Bacteria</taxon>
        <taxon>Pseudomonadati</taxon>
        <taxon>Bacteroidota</taxon>
        <taxon>Sphingobacteriia</taxon>
        <taxon>Sphingobacteriales</taxon>
        <taxon>Sphingobacteriaceae</taxon>
        <taxon>Mucilaginibacter</taxon>
    </lineage>
</organism>
<sequence>MNKYLLFIVLCFSPFLLKGQCLTGWLYKAPITVSNSNGSALADFQVSITLNTQALISAGKMNAAGNDIRFVDGSCTNLPYWIESGINTANTIIWVKVNSVPANGTNTIYCYYGNSAAAAATDGNATFMLFDDFDGGTLDASKWTAYGSPYSISGGSISFQASSASSVVRSNASLPGPYVSEIKANSTSGNWPSLAQVNSGTFSGSALFQGGTTMYLGVILASGSDYAGNFSSSTNLGNTTGLWSLVTIDATHQNGSWPGGALANINLAQAPSATIQTAFGCLETGTGTMSVDWFRARQYAAQTPTFTVAAEQVNKLPQTITFTALPTNKVYGNPDFDPGATSTNNTIPVTYTSSNTAAVTIVSGKLHIVGAGTATITASQAGDNTYLAATDVQQTITIAQAPLTIIASNATKVYGDALPALAVTYSGFVNGETSAVLTTAPAITTTGTASSAVGTYPITATGAVASNYTITYTAGSLTVTPAGLNITAVNQTKIYGAANPTLTATYSGFVNGDTNSSLTTQPTITTTAVTGSQVNTYPITATGAASPNYTISYTAGTLTVTKAGLTITASNATKVYGAVLPTLAVTYSGFVNSETSGVLTTQPTITTTGTASSAVGTYPITAAGAASANYNITYTAGSLTVTKAGLNITAVNQTKVYGAANPTLAVTYSGFVNSDDATKLTTQPTIATTATASSAVGTYPITATGAASANYSISYTAATLTVTQAPLVITANNISRNYGQPNPTLTVTYTGLVNGDTNNSLSTQPTITTTATITSLPGTYPITASGAVGPNYSISYVAGTFRVIPLTNANLSNLTISNGILSPTFATGTFSYTTSVANSVSNVTVIPTADPTATVLVNGLPATNGGPFAVDLSVGNNTITVLVTAQDGTTKLTYTIALYRAVPPDAVFATNILTPNGDGKNDNWIIKDILLYPNNTVKVFDRAGRIVFAQHSYANTWDGTLSGSPLTEGTYYYAIDLGIFGAQPIKGYVSILRKR</sequence>
<dbReference type="AlphaFoldDB" id="A0A495IZY4"/>
<evidence type="ECO:0000259" key="2">
    <source>
        <dbReference type="Pfam" id="PF12733"/>
    </source>
</evidence>
<dbReference type="Pfam" id="PF13585">
    <property type="entry name" value="CHU_C"/>
    <property type="match status" value="1"/>
</dbReference>
<reference evidence="4 5" key="1">
    <citation type="submission" date="2018-10" db="EMBL/GenBank/DDBJ databases">
        <title>Genomic Encyclopedia of Archaeal and Bacterial Type Strains, Phase II (KMG-II): from individual species to whole genera.</title>
        <authorList>
            <person name="Goeker M."/>
        </authorList>
    </citation>
    <scope>NUCLEOTIDE SEQUENCE [LARGE SCALE GENOMIC DNA]</scope>
    <source>
        <strain evidence="4 5">DSM 18602</strain>
    </source>
</reference>
<dbReference type="Pfam" id="PF18676">
    <property type="entry name" value="MBG_2"/>
    <property type="match status" value="5"/>
</dbReference>
<dbReference type="SUPFAM" id="SSF49373">
    <property type="entry name" value="Invasin/intimin cell-adhesion fragments"/>
    <property type="match status" value="1"/>
</dbReference>
<evidence type="ECO:0000259" key="3">
    <source>
        <dbReference type="Pfam" id="PF18676"/>
    </source>
</evidence>
<dbReference type="EMBL" id="RBKU01000001">
    <property type="protein sequence ID" value="RKR82285.1"/>
    <property type="molecule type" value="Genomic_DNA"/>
</dbReference>
<feature type="domain" description="MBG" evidence="3">
    <location>
        <begin position="727"/>
        <end position="801"/>
    </location>
</feature>
<dbReference type="Pfam" id="PF12733">
    <property type="entry name" value="Cadherin-like"/>
    <property type="match status" value="1"/>
</dbReference>
<feature type="domain" description="MBG" evidence="3">
    <location>
        <begin position="646"/>
        <end position="721"/>
    </location>
</feature>
<dbReference type="OrthoDB" id="355609at2"/>
<accession>A0A495IZY4</accession>
<protein>
    <submittedName>
        <fullName evidence="4">Gliding motility-associated-like protein</fullName>
    </submittedName>
</protein>
<dbReference type="NCBIfam" id="TIGR04131">
    <property type="entry name" value="Bac_Flav_CTERM"/>
    <property type="match status" value="1"/>
</dbReference>
<comment type="caution">
    <text evidence="4">The sequence shown here is derived from an EMBL/GenBank/DDBJ whole genome shotgun (WGS) entry which is preliminary data.</text>
</comment>
<dbReference type="InterPro" id="IPR018765">
    <property type="entry name" value="DUF2341"/>
</dbReference>
<feature type="domain" description="MBG" evidence="3">
    <location>
        <begin position="565"/>
        <end position="640"/>
    </location>
</feature>
<feature type="domain" description="MBG" evidence="3">
    <location>
        <begin position="484"/>
        <end position="559"/>
    </location>
</feature>
<dbReference type="RefSeq" id="WP_121197905.1">
    <property type="nucleotide sequence ID" value="NZ_RBKU01000001.1"/>
</dbReference>
<dbReference type="InterPro" id="IPR025883">
    <property type="entry name" value="Cadherin-like_domain"/>
</dbReference>
<evidence type="ECO:0000313" key="5">
    <source>
        <dbReference type="Proteomes" id="UP000268007"/>
    </source>
</evidence>
<dbReference type="Proteomes" id="UP000268007">
    <property type="component" value="Unassembled WGS sequence"/>
</dbReference>
<dbReference type="InterPro" id="IPR008964">
    <property type="entry name" value="Invasin/intimin_cell_adhesion"/>
</dbReference>
<gene>
    <name evidence="4" type="ORF">BDD43_2461</name>
</gene>
<feature type="domain" description="DUF2341" evidence="1">
    <location>
        <begin position="65"/>
        <end position="144"/>
    </location>
</feature>
<feature type="domain" description="Cadherin-like beta-sandwich-like" evidence="2">
    <location>
        <begin position="811"/>
        <end position="900"/>
    </location>
</feature>